<dbReference type="PANTHER" id="PTHR30348">
    <property type="entry name" value="UNCHARACTERIZED PROTEIN YECE"/>
    <property type="match status" value="1"/>
</dbReference>
<evidence type="ECO:0000313" key="1">
    <source>
        <dbReference type="EMBL" id="ODS01442.1"/>
    </source>
</evidence>
<sequence>MAKPDTSKPDTSEQGRVRAGVGGWIYAPWRGVFYPKGLRQADELAYATSHLTSIEINATHYRLQTPKSFKKWADTAPDGFVFSLKGPRLVTQRKVLAETGDFIRRFFASGLSELGDKLGPILWQFPPFTSFDEADFAKFLGHLPESLDARPLNHVVEVRHASFQDPTFIRLLRDHNVSPVFVDSQDYPSIADVTGDVVYARLQTGDDAIDTGYEPEVLDQWAARAKTWAKGAMPDDLPVVDTTHKPDANPRDVFVYFIHEGKLRAPAAAVALIERLD</sequence>
<organism evidence="1 2">
    <name type="scientific">Methyloceanibacter superfactus</name>
    <dbReference type="NCBI Taxonomy" id="1774969"/>
    <lineage>
        <taxon>Bacteria</taxon>
        <taxon>Pseudomonadati</taxon>
        <taxon>Pseudomonadota</taxon>
        <taxon>Alphaproteobacteria</taxon>
        <taxon>Hyphomicrobiales</taxon>
        <taxon>Hyphomicrobiaceae</taxon>
        <taxon>Methyloceanibacter</taxon>
    </lineage>
</organism>
<dbReference type="Gene3D" id="3.20.20.410">
    <property type="entry name" value="Protein of unknown function UPF0759"/>
    <property type="match status" value="1"/>
</dbReference>
<dbReference type="InterPro" id="IPR002763">
    <property type="entry name" value="DUF72"/>
</dbReference>
<dbReference type="OrthoDB" id="9780310at2"/>
<dbReference type="SUPFAM" id="SSF117396">
    <property type="entry name" value="TM1631-like"/>
    <property type="match status" value="1"/>
</dbReference>
<comment type="caution">
    <text evidence="1">The sequence shown here is derived from an EMBL/GenBank/DDBJ whole genome shotgun (WGS) entry which is preliminary data.</text>
</comment>
<dbReference type="EMBL" id="LPWF01000007">
    <property type="protein sequence ID" value="ODS01442.1"/>
    <property type="molecule type" value="Genomic_DNA"/>
</dbReference>
<evidence type="ECO:0000313" key="2">
    <source>
        <dbReference type="Proteomes" id="UP000094472"/>
    </source>
</evidence>
<dbReference type="PANTHER" id="PTHR30348:SF4">
    <property type="entry name" value="DUF72 DOMAIN-CONTAINING PROTEIN"/>
    <property type="match status" value="1"/>
</dbReference>
<keyword evidence="2" id="KW-1185">Reference proteome</keyword>
<reference evidence="1 2" key="1">
    <citation type="journal article" date="2016" name="Environ. Microbiol.">
        <title>New Methyloceanibacter diversity from North Sea sediments includes methanotroph containing solely the soluble methane monooxygenase.</title>
        <authorList>
            <person name="Vekeman B."/>
            <person name="Kerckhof F.M."/>
            <person name="Cremers G."/>
            <person name="de Vos P."/>
            <person name="Vandamme P."/>
            <person name="Boon N."/>
            <person name="Op den Camp H.J."/>
            <person name="Heylen K."/>
        </authorList>
    </citation>
    <scope>NUCLEOTIDE SEQUENCE [LARGE SCALE GENOMIC DNA]</scope>
    <source>
        <strain evidence="1 2">R-67175</strain>
    </source>
</reference>
<dbReference type="InterPro" id="IPR036520">
    <property type="entry name" value="UPF0759_sf"/>
</dbReference>
<accession>A0A1E3W7F8</accession>
<dbReference type="STRING" id="1774969.AUC69_06780"/>
<dbReference type="RefSeq" id="WP_069440816.1">
    <property type="nucleotide sequence ID" value="NZ_LPWF01000007.1"/>
</dbReference>
<protein>
    <recommendedName>
        <fullName evidence="3">DUF72 domain-containing protein</fullName>
    </recommendedName>
</protein>
<evidence type="ECO:0008006" key="3">
    <source>
        <dbReference type="Google" id="ProtNLM"/>
    </source>
</evidence>
<dbReference type="AlphaFoldDB" id="A0A1E3W7F8"/>
<dbReference type="Pfam" id="PF01904">
    <property type="entry name" value="DUF72"/>
    <property type="match status" value="1"/>
</dbReference>
<proteinExistence type="predicted"/>
<gene>
    <name evidence="1" type="ORF">AUC69_06780</name>
</gene>
<dbReference type="Proteomes" id="UP000094472">
    <property type="component" value="Unassembled WGS sequence"/>
</dbReference>
<name>A0A1E3W7F8_9HYPH</name>